<dbReference type="Gene3D" id="2.40.160.160">
    <property type="entry name" value="Inverse autotransporter, beta-domain"/>
    <property type="match status" value="1"/>
</dbReference>
<evidence type="ECO:0000256" key="2">
    <source>
        <dbReference type="ARBA" id="ARBA00010116"/>
    </source>
</evidence>
<dbReference type="InterPro" id="IPR018392">
    <property type="entry name" value="LysM"/>
</dbReference>
<evidence type="ECO:0000259" key="7">
    <source>
        <dbReference type="PROSITE" id="PS51782"/>
    </source>
</evidence>
<evidence type="ECO:0000256" key="4">
    <source>
        <dbReference type="ARBA" id="ARBA00023237"/>
    </source>
</evidence>
<dbReference type="PROSITE" id="PS51782">
    <property type="entry name" value="LYSM"/>
    <property type="match status" value="1"/>
</dbReference>
<dbReference type="Gene3D" id="3.10.350.10">
    <property type="entry name" value="LysM domain"/>
    <property type="match status" value="1"/>
</dbReference>
<name>D3V3G0_XENBS</name>
<proteinExistence type="inferred from homology"/>
<dbReference type="RefSeq" id="WP_012988596.1">
    <property type="nucleotide sequence ID" value="NC_013892.1"/>
</dbReference>
<dbReference type="eggNOG" id="COG5492">
    <property type="taxonomic scope" value="Bacteria"/>
</dbReference>
<dbReference type="KEGG" id="xbo:XBJ1_2149"/>
<reference evidence="8" key="1">
    <citation type="journal article" date="2011" name="PLoS ONE">
        <title>The entomopathogenic bacterial endosymbionts xenorhabdus and photorhabdus: convergent lifestyles from divergent genomes.</title>
        <authorList>
            <person name="Chaston J.M."/>
            <person name="Suen G."/>
            <person name="Tucker S.L."/>
            <person name="Andersen A.W."/>
            <person name="Bhasin A."/>
            <person name="Bode E."/>
            <person name="Bode H.B."/>
            <person name="Brachmann A.O."/>
            <person name="Cowles C.E."/>
            <person name="Cowles K.N."/>
            <person name="Darby C."/>
            <person name="de Leon L."/>
            <person name="Drace K."/>
            <person name="Du Z."/>
            <person name="Givaudan A."/>
            <person name="Herbert Tran E.E."/>
            <person name="Jewell K.A."/>
            <person name="Knack J.J."/>
            <person name="Krasomil-Osterfeld K.C."/>
            <person name="Kukor R."/>
            <person name="Lanois A."/>
            <person name="Latreille P."/>
            <person name="Leimgruber N.K."/>
            <person name="Lipke C.M."/>
            <person name="Liu R."/>
            <person name="Lu X."/>
            <person name="Martens E.C."/>
            <person name="Marri P.R."/>
            <person name="Medigue C."/>
            <person name="Menard M.L."/>
            <person name="Miller N.M."/>
            <person name="Morales-Soto N."/>
            <person name="Norton S."/>
            <person name="Ogier J.C."/>
            <person name="Orchard S.S."/>
            <person name="Park D."/>
            <person name="Park Y."/>
            <person name="Qurollo B.A."/>
            <person name="Sugar D.R."/>
            <person name="Richards G.R."/>
            <person name="Rouy Z."/>
            <person name="Slominski B."/>
            <person name="Slominski K."/>
            <person name="Snyder H."/>
            <person name="Tjaden B.C."/>
            <person name="van der Hoeven R."/>
            <person name="Welch R.D."/>
            <person name="Wheeler C."/>
            <person name="Xiang B."/>
            <person name="Barbazuk B."/>
            <person name="Gaudriault S."/>
            <person name="Goodner B."/>
            <person name="Slater S.C."/>
            <person name="Forst S."/>
            <person name="Goldman B.S."/>
            <person name="Goodrich-Blair H."/>
        </authorList>
    </citation>
    <scope>NUCLEOTIDE SEQUENCE [LARGE SCALE GENOMIC DNA]</scope>
    <source>
        <strain evidence="8">SS-2004</strain>
    </source>
</reference>
<feature type="domain" description="Big-1" evidence="6">
    <location>
        <begin position="943"/>
        <end position="1033"/>
    </location>
</feature>
<dbReference type="InterPro" id="IPR038177">
    <property type="entry name" value="IAT_beta_sf"/>
</dbReference>
<dbReference type="InterPro" id="IPR003344">
    <property type="entry name" value="Big_1_dom"/>
</dbReference>
<keyword evidence="5" id="KW-1133">Transmembrane helix</keyword>
<organism evidence="8 9">
    <name type="scientific">Xenorhabdus bovienii (strain SS-2004)</name>
    <name type="common">Xenorhabdus nematophila subsp. bovienii</name>
    <dbReference type="NCBI Taxonomy" id="406818"/>
    <lineage>
        <taxon>Bacteria</taxon>
        <taxon>Pseudomonadati</taxon>
        <taxon>Pseudomonadota</taxon>
        <taxon>Gammaproteobacteria</taxon>
        <taxon>Enterobacterales</taxon>
        <taxon>Morganellaceae</taxon>
        <taxon>Xenorhabdus</taxon>
    </lineage>
</organism>
<dbReference type="PANTHER" id="PTHR39576:SF2">
    <property type="entry name" value="ATTACHING AND EFFACING PROTEIN HOMOLOG-RELATED"/>
    <property type="match status" value="1"/>
</dbReference>
<comment type="subcellular location">
    <subcellularLocation>
        <location evidence="1">Cell outer membrane</location>
    </subcellularLocation>
</comment>
<sequence>MDKEYRKNSILKQGVFIRRVAWFNIVLQSFFPIAGSMVPVISARADNEIQSIPSDFDSRWHIIQKNESLEYIAKKYDSTVNEIKENNLYFVSAENDMPLTVGSKLLIPPKNKWLNSPNHQNESQIKENQFANIATQAGRFLQNNPNRDSAVELARSVATRKVNADIEQWFRQFGHARIQLNTDKNFSLKGSQFDLLFPLWDQKENLVFNQTSLHRTDNRTQANLGIGWRHFEPDYMLGSNTFFDYDLSRRHTRAGLGVEYWRDYLKLSANSYFRLSGWKDSPDFEDYQERPANGWDIRAEGYLPQYPQLGAKLAYEQYYGDQVALFGKENRQSQPHAFTAGLTYTPVPLITIGAEKRQGKSGKNDDRLNLQINYQFGVPWLQQISSDAVSRLRSLANNRYGLVDRNNHIVLEYQKKEVIWFHLDQTISGYAGEEKPLNISVSAKYGLERIDWELAELTASGGKIENDGGHYRILLPDYQYSHADPTSVAATDDHKVKNTYSVSAVAIDKKGNRSNSVHMQVIVSSAAINTANSLFSPEISELAAEGKSTQKLTLTIKDKMNQPVDVNVEEITLKIESSHKTRDSHSSQVSDFQRIAVGQYVVTVTAGTRTETLTLTPSVRNQALAATKITVKADVKTAHISENQLTIEQNSAKADGQSENRIQLVVNDEFGNPVPDYEVKFSSDDDVDIGKSAITDKNGRITMPVKSEVAGSKLINITVGEHVTQAEVIFVADSDTASIQNSDLIITPALSVADGQTKQTITAKVTDKQGNPVSNIKVIFEADNQAVIATQEVITDEQGIAQTTMTSLKSGTVMVTGTVNHNQNQTQRKTELVGHKATALIKEVKTESDLYVADGKTSVTVNAVVTDENGNPLQSVAVDWKSNRDSNSVEIHQSQSFTDENGIARTTITSKKAYEVQITASTNATSGTSTPILFKADPDNGEVTDLSQGLQHVASPGSKTEISTRITDQFGNPLPGVEVRWRTDSPDAHVTSTSITDENGKASTELEADKAGDIKVWASLSNGKEVSTEITIVADQQTAVVTLASEGNKMQAVADDQDSITLIAKVVDANQNPLKGIPVTWHSLSAKNKLRDNVSDTNDAGEARNVISGTRAGTTTIEAVLQNKGKTDLKVTFTAIKLGENNVNQDDFQINSSFKLVNQSIVADGSSKAQAILVLKDKYGNPVPGYNQKIAYSSSNNSSITFHNQQESEPGIYTVLIAGKQEGTFPIDARLGSLEFSDSLGFVANQTTAEIDTVTVLRTTALQADGLENVTIQAQVKDSNGNTALPGVYVGWQTSLGTLSSPLSPTNEKGIAEITLSSRQAGNARVTAVLGSGQKTADNPVTFIAGGVSGDKSSLEVSKSIAVTDEDIVQVKVIARDEHDNLLTGLQDKIAMRSTSDLQITDAPVFKEIEYGIYIADIKGKIAGDTQLIAEIGGTGVKQQAELTLTGNSKTAKPKDAENAIDVTSNKIIAGNSVTYSITLTDSNGNSLGKGIPVFWSADAASTLLQQMTTTDEQGVAQVTLHRDKAGTAKVTALLSSGGQYLAPAVEFTPADIDPAHSTFMADKRQIGSDAKEQAILTVKLADKFGNAISGKTVNIHLPNPLKGFVVTPTLMQDNGDGTYSASATAKNKGSQEIQAAVEGKSIGQSLTVSVGAITPDLRFANATQQVTYTKRYAHSQKVVDGGIPAGIRQMWTSSADDVATVDDSGKVTLWKAGTATITVQTGTNGQYHSSTASYTLEVKKATPQLQHQIKQIVAVWNDGKNYAVTPSFANQDVDAQALLQQANFSSHNNGVVKVDKQGNLSMVKPGNTTITIKTPETNQFTASTADVAYVLNKGKVDISFDEAVVQDWVAGNSKIQQPFQLPVHAKERWESGNKEVIEVSRDGLWSKKGTGSATMTLYVEQNDYYMSSHGGYDVELYDKPEVDIKSVEYPNEGKLVSVSSSENWTPAFTDDGISITWNALNSNKYKPINKMRVEMEDANSGKLLDYKDYTYQEISSSKLHKTTFVPKPEYFGISVRIKLTARGFIGLNTVVSSNNLPVRHLKPHQIWSSVEVSSRYNIFALFFNLSEVKTCRSLFIDRAHSIYLDVIDGYIDFGGKKLLVPMYVSYKATIRKFKDSDLVTQDLDKANLSGNASRAAYKAKVIDGNDNKLLPAHRLIHGDCWMNHSGGYRINLHVKYAGEEYKYLAKRTHGYGGNGDGVYDSDGNRDINIDNEFYLE</sequence>
<dbReference type="SMART" id="SM00634">
    <property type="entry name" value="BID_1"/>
    <property type="match status" value="10"/>
</dbReference>
<dbReference type="PRINTS" id="PR01369">
    <property type="entry name" value="INTIMIN"/>
</dbReference>
<dbReference type="Gene3D" id="2.60.40.10">
    <property type="entry name" value="Immunoglobulins"/>
    <property type="match status" value="11"/>
</dbReference>
<dbReference type="Pfam" id="PF01476">
    <property type="entry name" value="LysM"/>
    <property type="match status" value="1"/>
</dbReference>
<dbReference type="Pfam" id="PF09134">
    <property type="entry name" value="Invasin_D3"/>
    <property type="match status" value="2"/>
</dbReference>
<dbReference type="FunFam" id="2.40.160.160:FF:000001">
    <property type="entry name" value="Intimin-like inverse autotransporter SinH"/>
    <property type="match status" value="1"/>
</dbReference>
<dbReference type="Gene3D" id="2.60.40.1080">
    <property type="match status" value="2"/>
</dbReference>
<dbReference type="InterPro" id="IPR036779">
    <property type="entry name" value="LysM_dom_sf"/>
</dbReference>
<feature type="transmembrane region" description="Helical" evidence="5">
    <location>
        <begin position="21"/>
        <end position="41"/>
    </location>
</feature>
<gene>
    <name evidence="8" type="ordered locus">XBJ1_2149</name>
</gene>
<dbReference type="InterPro" id="IPR051715">
    <property type="entry name" value="Intimin-Invasin_domain"/>
</dbReference>
<evidence type="ECO:0000313" key="8">
    <source>
        <dbReference type="EMBL" id="CBJ81275.1"/>
    </source>
</evidence>
<feature type="domain" description="Big-1" evidence="6">
    <location>
        <begin position="642"/>
        <end position="731"/>
    </location>
</feature>
<dbReference type="InterPro" id="IPR008964">
    <property type="entry name" value="Invasin/intimin_cell_adhesion"/>
</dbReference>
<feature type="domain" description="Big-1" evidence="6">
    <location>
        <begin position="841"/>
        <end position="934"/>
    </location>
</feature>
<feature type="domain" description="Big-1" evidence="6">
    <location>
        <begin position="1040"/>
        <end position="1134"/>
    </location>
</feature>
<keyword evidence="3 5" id="KW-0472">Membrane</keyword>
<dbReference type="eggNOG" id="COG1388">
    <property type="taxonomic scope" value="Bacteria"/>
</dbReference>
<protein>
    <submittedName>
        <fullName evidence="8">Putative invasin</fullName>
    </submittedName>
</protein>
<dbReference type="HOGENOM" id="CLU_231030_0_0_6"/>
<dbReference type="Proteomes" id="UP000002045">
    <property type="component" value="Chromosome"/>
</dbReference>
<evidence type="ECO:0000256" key="5">
    <source>
        <dbReference type="SAM" id="Phobius"/>
    </source>
</evidence>
<keyword evidence="4" id="KW-0998">Cell outer membrane</keyword>
<dbReference type="PANTHER" id="PTHR39576">
    <property type="entry name" value="ATTACHING AND EFFACING PROTEIN HOMOLOG-RELATED-RELATED"/>
    <property type="match status" value="1"/>
</dbReference>
<dbReference type="GO" id="GO:0009279">
    <property type="term" value="C:cell outer membrane"/>
    <property type="evidence" value="ECO:0007669"/>
    <property type="project" value="UniProtKB-SubCell"/>
</dbReference>
<dbReference type="Pfam" id="PF11924">
    <property type="entry name" value="IAT_beta"/>
    <property type="match status" value="1"/>
</dbReference>
<dbReference type="InterPro" id="IPR024519">
    <property type="entry name" value="IAT_beta"/>
</dbReference>
<dbReference type="InterPro" id="IPR003535">
    <property type="entry name" value="Intimin/invasin_bac"/>
</dbReference>
<dbReference type="SUPFAM" id="SSF49373">
    <property type="entry name" value="Invasin/intimin cell-adhesion fragments"/>
    <property type="match status" value="13"/>
</dbReference>
<feature type="domain" description="Big-1" evidence="6">
    <location>
        <begin position="1458"/>
        <end position="1549"/>
    </location>
</feature>
<dbReference type="InterPro" id="IPR013783">
    <property type="entry name" value="Ig-like_fold"/>
</dbReference>
<dbReference type="EMBL" id="FN667741">
    <property type="protein sequence ID" value="CBJ81275.1"/>
    <property type="molecule type" value="Genomic_DNA"/>
</dbReference>
<accession>D3V3G0</accession>
<evidence type="ECO:0000256" key="1">
    <source>
        <dbReference type="ARBA" id="ARBA00004442"/>
    </source>
</evidence>
<dbReference type="Pfam" id="PF02369">
    <property type="entry name" value="Big_1"/>
    <property type="match status" value="8"/>
</dbReference>
<keyword evidence="5" id="KW-0812">Transmembrane</keyword>
<evidence type="ECO:0000259" key="6">
    <source>
        <dbReference type="PROSITE" id="PS51127"/>
    </source>
</evidence>
<dbReference type="InterPro" id="IPR015217">
    <property type="entry name" value="Invasin_dom_3"/>
</dbReference>
<dbReference type="GO" id="GO:0007155">
    <property type="term" value="P:cell adhesion"/>
    <property type="evidence" value="ECO:0007669"/>
    <property type="project" value="InterPro"/>
</dbReference>
<evidence type="ECO:0000313" key="9">
    <source>
        <dbReference type="Proteomes" id="UP000002045"/>
    </source>
</evidence>
<dbReference type="STRING" id="406818.XBJ1_2149"/>
<comment type="similarity">
    <text evidence="2">Belongs to the intimin/invasin family.</text>
</comment>
<dbReference type="PROSITE" id="PS51127">
    <property type="entry name" value="BIG1"/>
    <property type="match status" value="7"/>
</dbReference>
<feature type="domain" description="Big-1" evidence="6">
    <location>
        <begin position="741"/>
        <end position="833"/>
    </location>
</feature>
<feature type="domain" description="Big-1" evidence="6">
    <location>
        <begin position="1254"/>
        <end position="1344"/>
    </location>
</feature>
<feature type="domain" description="LysM" evidence="7">
    <location>
        <begin position="59"/>
        <end position="107"/>
    </location>
</feature>
<evidence type="ECO:0000256" key="3">
    <source>
        <dbReference type="ARBA" id="ARBA00023136"/>
    </source>
</evidence>